<feature type="domain" description="Transposase DDE" evidence="1">
    <location>
        <begin position="12"/>
        <end position="353"/>
    </location>
</feature>
<sequence length="356" mass="40421">MTDDTIPPFSFPAIHAKKVTAAFDGGRLTSNGGVMLLAMAERRLGLANNLARVFPDRRDPTRVVHSLVDMFRARMFAICCGYEDADDLDHLRSDPAFKLACGRLPDTGRDLCSQPTLSRLENAPRLRDVIRLTYTLVDAWMDSYPREPASVTLDIDDTCDVVHGHQQLSLFNAHYDERCFLPIHVYDTEKSRPVAVVLRPGKTPGGVEVRAHLRRLVRHIRTRWHNTQITFRGDGHYARPEAMAWCETNGIDYIFGLSGTKPLARKVDEVADDIRTRRAIENLPVLRGYTETRHKAKSWDRERRTVARIEATMLGLDIRFVVTSLDVGSAEWIYDSLYCARGQAENLIKLHKTLPK</sequence>
<name>A0A0E4BXI1_9BRAD</name>
<evidence type="ECO:0000313" key="2">
    <source>
        <dbReference type="EMBL" id="BAR63502.1"/>
    </source>
</evidence>
<proteinExistence type="predicted"/>
<reference evidence="2 3" key="1">
    <citation type="submission" date="2014-11" db="EMBL/GenBank/DDBJ databases">
        <title>Symbiosis island explosion on the genome of extra-slow-growing strains of soybean bradyrhizobia with massive insertion sequences.</title>
        <authorList>
            <person name="Iida T."/>
            <person name="Minamisawa K."/>
        </authorList>
    </citation>
    <scope>NUCLEOTIDE SEQUENCE [LARGE SCALE GENOMIC DNA]</scope>
    <source>
        <strain evidence="2 3">NK6</strain>
        <plasmid evidence="3">pNK6c DNA</plasmid>
    </source>
</reference>
<dbReference type="Proteomes" id="UP000063308">
    <property type="component" value="Plasmid pNK6c"/>
</dbReference>
<gene>
    <name evidence="2" type="ORF">NK6_c_95</name>
</gene>
<keyword evidence="2" id="KW-0614">Plasmid</keyword>
<evidence type="ECO:0000259" key="1">
    <source>
        <dbReference type="Pfam" id="PF13701"/>
    </source>
</evidence>
<organism evidence="2 3">
    <name type="scientific">Bradyrhizobium diazoefficiens</name>
    <dbReference type="NCBI Taxonomy" id="1355477"/>
    <lineage>
        <taxon>Bacteria</taxon>
        <taxon>Pseudomonadati</taxon>
        <taxon>Pseudomonadota</taxon>
        <taxon>Alphaproteobacteria</taxon>
        <taxon>Hyphomicrobiales</taxon>
        <taxon>Nitrobacteraceae</taxon>
        <taxon>Bradyrhizobium</taxon>
    </lineage>
</organism>
<geneLocation type="plasmid" evidence="3">
    <name>pNK6c DNA</name>
</geneLocation>
<protein>
    <submittedName>
        <fullName evidence="2">Transposase IS4 family protein</fullName>
    </submittedName>
</protein>
<dbReference type="Pfam" id="PF13701">
    <property type="entry name" value="DDE_Tnp_1_4"/>
    <property type="match status" value="1"/>
</dbReference>
<evidence type="ECO:0000313" key="3">
    <source>
        <dbReference type="Proteomes" id="UP000063308"/>
    </source>
</evidence>
<dbReference type="NCBIfam" id="NF033539">
    <property type="entry name" value="transpos_IS1380"/>
    <property type="match status" value="1"/>
</dbReference>
<accession>A0A0E4BXI1</accession>
<dbReference type="EMBL" id="AP014687">
    <property type="protein sequence ID" value="BAR63502.1"/>
    <property type="molecule type" value="Genomic_DNA"/>
</dbReference>
<dbReference type="InterPro" id="IPR025668">
    <property type="entry name" value="Tnp_DDE_dom"/>
</dbReference>
<dbReference type="InterPro" id="IPR047960">
    <property type="entry name" value="Transpos_IS1380"/>
</dbReference>
<dbReference type="AlphaFoldDB" id="A0A0E4BXI1"/>